<sequence length="67" mass="7938">MKISVQDPKDPNHKSQVYTEENGEFIRENDILYLKIPYSHCIMALKIERFALVDNFTHREVGYILEP</sequence>
<evidence type="ECO:0000313" key="1">
    <source>
        <dbReference type="EMBL" id="RAP36646.1"/>
    </source>
</evidence>
<gene>
    <name evidence="1" type="ORF">B1207_07525</name>
</gene>
<dbReference type="Proteomes" id="UP000249458">
    <property type="component" value="Unassembled WGS sequence"/>
</dbReference>
<proteinExistence type="predicted"/>
<organism evidence="1 2">
    <name type="scientific">Legionella quinlivanii</name>
    <dbReference type="NCBI Taxonomy" id="45073"/>
    <lineage>
        <taxon>Bacteria</taxon>
        <taxon>Pseudomonadati</taxon>
        <taxon>Pseudomonadota</taxon>
        <taxon>Gammaproteobacteria</taxon>
        <taxon>Legionellales</taxon>
        <taxon>Legionellaceae</taxon>
        <taxon>Legionella</taxon>
    </lineage>
</organism>
<evidence type="ECO:0000313" key="2">
    <source>
        <dbReference type="Proteomes" id="UP000249458"/>
    </source>
</evidence>
<protein>
    <submittedName>
        <fullName evidence="1">Uncharacterized protein</fullName>
    </submittedName>
</protein>
<name>A0A364LJG7_9GAMM</name>
<reference evidence="1 2" key="1">
    <citation type="submission" date="2017-02" db="EMBL/GenBank/DDBJ databases">
        <title>Legionella quilivanii strain from human: case report and whole genome sequencing analysis.</title>
        <authorList>
            <person name="Lalancette C."/>
            <person name="Leduc J.-M."/>
            <person name="Levesque S."/>
            <person name="Fournier E."/>
            <person name="Saoud J."/>
            <person name="Faucher S.P."/>
            <person name="Bernard K."/>
            <person name="Martineau C."/>
            <person name="Longtin J."/>
        </authorList>
    </citation>
    <scope>NUCLEOTIDE SEQUENCE [LARGE SCALE GENOMIC DNA]</scope>
    <source>
        <strain evidence="1 2">ID143958</strain>
    </source>
</reference>
<dbReference type="EMBL" id="MVJN01000005">
    <property type="protein sequence ID" value="RAP36646.1"/>
    <property type="molecule type" value="Genomic_DNA"/>
</dbReference>
<dbReference type="RefSeq" id="WP_112219377.1">
    <property type="nucleotide sequence ID" value="NZ_MVJN01000005.1"/>
</dbReference>
<accession>A0A364LJG7</accession>
<comment type="caution">
    <text evidence="1">The sequence shown here is derived from an EMBL/GenBank/DDBJ whole genome shotgun (WGS) entry which is preliminary data.</text>
</comment>
<dbReference type="AlphaFoldDB" id="A0A364LJG7"/>